<keyword evidence="2" id="KW-1185">Reference proteome</keyword>
<protein>
    <submittedName>
        <fullName evidence="1">Uncharacterized protein</fullName>
    </submittedName>
</protein>
<reference evidence="2" key="1">
    <citation type="journal article" date="2021" name="G3 (Bethesda)">
        <title>Chromosome assembled and annotated genome sequence of Aspergillus flavus NRRL 3357.</title>
        <authorList>
            <person name="Skerker J.M."/>
            <person name="Pianalto K.M."/>
            <person name="Mondo S.J."/>
            <person name="Yang K."/>
            <person name="Arkin A.P."/>
            <person name="Keller N.P."/>
            <person name="Grigoriev I.V."/>
            <person name="Louise Glass N.L."/>
        </authorList>
    </citation>
    <scope>NUCLEOTIDE SEQUENCE [LARGE SCALE GENOMIC DNA]</scope>
    <source>
        <strain evidence="2">ATCC 200026 / FGSC A1120 / IAM 13836 / NRRL 3357 / JCM 12722 / SRRC 167</strain>
    </source>
</reference>
<name>A0A7U2MSW0_ASPFN</name>
<gene>
    <name evidence="1" type="ORF">F9C07_11357</name>
</gene>
<proteinExistence type="predicted"/>
<dbReference type="VEuPathDB" id="FungiDB:F9C07_11357"/>
<evidence type="ECO:0000313" key="1">
    <source>
        <dbReference type="EMBL" id="QRD89271.1"/>
    </source>
</evidence>
<accession>A0A7U2MSW0</accession>
<evidence type="ECO:0000313" key="2">
    <source>
        <dbReference type="Proteomes" id="UP000596276"/>
    </source>
</evidence>
<dbReference type="Proteomes" id="UP000596276">
    <property type="component" value="Chromosome 1"/>
</dbReference>
<sequence length="107" mass="12166">MLGALCDSGQESGSSQLCTVFYHLRIRIAPTFMIGTRQRTYELQKMLYLLEMMGRRQRRMNGSCANFSFTQDSSVQRMDLVAFGGYGDFRSEGLSITKTEQGQRNMA</sequence>
<dbReference type="AlphaFoldDB" id="A0A7U2MSW0"/>
<organism evidence="1 2">
    <name type="scientific">Aspergillus flavus (strain ATCC 200026 / FGSC A1120 / IAM 13836 / NRRL 3357 / JCM 12722 / SRRC 167)</name>
    <dbReference type="NCBI Taxonomy" id="332952"/>
    <lineage>
        <taxon>Eukaryota</taxon>
        <taxon>Fungi</taxon>
        <taxon>Dikarya</taxon>
        <taxon>Ascomycota</taxon>
        <taxon>Pezizomycotina</taxon>
        <taxon>Eurotiomycetes</taxon>
        <taxon>Eurotiomycetidae</taxon>
        <taxon>Eurotiales</taxon>
        <taxon>Aspergillaceae</taxon>
        <taxon>Aspergillus</taxon>
        <taxon>Aspergillus subgen. Circumdati</taxon>
    </lineage>
</organism>
<dbReference type="EMBL" id="CP044619">
    <property type="protein sequence ID" value="QRD89271.1"/>
    <property type="molecule type" value="Genomic_DNA"/>
</dbReference>